<dbReference type="AlphaFoldDB" id="A0AA36IQD6"/>
<feature type="domain" description="Sulfatase N-terminal" evidence="6">
    <location>
        <begin position="43"/>
        <end position="434"/>
    </location>
</feature>
<reference evidence="7" key="1">
    <citation type="submission" date="2023-08" db="EMBL/GenBank/DDBJ databases">
        <authorList>
            <person name="Chen Y."/>
            <person name="Shah S."/>
            <person name="Dougan E. K."/>
            <person name="Thang M."/>
            <person name="Chan C."/>
        </authorList>
    </citation>
    <scope>NUCLEOTIDE SEQUENCE</scope>
</reference>
<keyword evidence="1" id="KW-0479">Metal-binding</keyword>
<feature type="non-terminal residue" evidence="7">
    <location>
        <position position="590"/>
    </location>
</feature>
<evidence type="ECO:0000313" key="8">
    <source>
        <dbReference type="Proteomes" id="UP001178507"/>
    </source>
</evidence>
<dbReference type="PANTHER" id="PTHR10342">
    <property type="entry name" value="ARYLSULFATASE"/>
    <property type="match status" value="1"/>
</dbReference>
<comment type="caution">
    <text evidence="7">The sequence shown here is derived from an EMBL/GenBank/DDBJ whole genome shotgun (WGS) entry which is preliminary data.</text>
</comment>
<proteinExistence type="predicted"/>
<name>A0AA36IQD6_9DINO</name>
<gene>
    <name evidence="7" type="ORF">EVOR1521_LOCUS16244</name>
</gene>
<evidence type="ECO:0000256" key="1">
    <source>
        <dbReference type="ARBA" id="ARBA00022723"/>
    </source>
</evidence>
<sequence length="590" mass="65928">MSMARRALACCLLLAKPDRCGAECAVDLLQRKLDLELSAPSVPHVLMIVADDLGWADLRSRRRAETAQEAQGWAETHTPNLDKLRAEGVSLERHYTTSSSPPSRCSLWSGRLPTHVTHGDLSVNHQMLWNKKDNNSGFDGIPRGMTGLGTKLKEAGYETHYVGKWDAGWATPEHTPLGRGFDSFLGFLQAENDYWSKDRGPLKYLLDICLNKFKDFSFYNATYRGGVTAQMSTELGCNATLMRGKPFTPMGCDMDNRSECLPETCYEEAMFLQHAKRIVQNHDKTKPLFLTFAHHLPHSPVSVPWSYMKKLEELVVATGVPHTVPWTTKRKIHAASLLYLDAMVGDLVQTFQEQGMYENTLLVFLSDNGAAANLRQSAHNYPLKGGKYADWEGGLRTNAFISGGFVPPEHRGKQFSGIFHIADWYATLCDLAGVDHVDHKSAEANKYLEQQGLPVMPPVDSRPQWRHLLDGSNARPDPLQLSEKTVLRWPYKLVTGSHKGSFWPGPVWPNCSTTDPVEANLDAFGRDEPVFNESEMRRRTFVEDCGAGCLFDVDRDPRELTNLATDPNHSALLAAMQDELTALNAKNLQA</sequence>
<dbReference type="InterPro" id="IPR047115">
    <property type="entry name" value="ARSB"/>
</dbReference>
<feature type="chain" id="PRO_5041381052" description="Sulfatase N-terminal domain-containing protein" evidence="5">
    <location>
        <begin position="23"/>
        <end position="590"/>
    </location>
</feature>
<organism evidence="7 8">
    <name type="scientific">Effrenium voratum</name>
    <dbReference type="NCBI Taxonomy" id="2562239"/>
    <lineage>
        <taxon>Eukaryota</taxon>
        <taxon>Sar</taxon>
        <taxon>Alveolata</taxon>
        <taxon>Dinophyceae</taxon>
        <taxon>Suessiales</taxon>
        <taxon>Symbiodiniaceae</taxon>
        <taxon>Effrenium</taxon>
    </lineage>
</organism>
<evidence type="ECO:0000256" key="2">
    <source>
        <dbReference type="ARBA" id="ARBA00022837"/>
    </source>
</evidence>
<evidence type="ECO:0000256" key="4">
    <source>
        <dbReference type="PIRSR" id="PIRSR600917-52"/>
    </source>
</evidence>
<dbReference type="GO" id="GO:0046872">
    <property type="term" value="F:metal ion binding"/>
    <property type="evidence" value="ECO:0007669"/>
    <property type="project" value="UniProtKB-KW"/>
</dbReference>
<dbReference type="Gene3D" id="3.30.1120.10">
    <property type="match status" value="1"/>
</dbReference>
<evidence type="ECO:0000256" key="5">
    <source>
        <dbReference type="SAM" id="SignalP"/>
    </source>
</evidence>
<keyword evidence="5" id="KW-0732">Signal</keyword>
<feature type="signal peptide" evidence="5">
    <location>
        <begin position="1"/>
        <end position="22"/>
    </location>
</feature>
<keyword evidence="2" id="KW-0106">Calcium</keyword>
<keyword evidence="8" id="KW-1185">Reference proteome</keyword>
<evidence type="ECO:0000313" key="7">
    <source>
        <dbReference type="EMBL" id="CAJ1390965.1"/>
    </source>
</evidence>
<accession>A0AA36IQD6</accession>
<keyword evidence="3" id="KW-0325">Glycoprotein</keyword>
<dbReference type="InterPro" id="IPR017850">
    <property type="entry name" value="Alkaline_phosphatase_core_sf"/>
</dbReference>
<dbReference type="SUPFAM" id="SSF53649">
    <property type="entry name" value="Alkaline phosphatase-like"/>
    <property type="match status" value="1"/>
</dbReference>
<dbReference type="Gene3D" id="3.40.720.10">
    <property type="entry name" value="Alkaline Phosphatase, subunit A"/>
    <property type="match status" value="1"/>
</dbReference>
<dbReference type="EMBL" id="CAUJNA010002187">
    <property type="protein sequence ID" value="CAJ1390965.1"/>
    <property type="molecule type" value="Genomic_DNA"/>
</dbReference>
<comment type="PTM">
    <text evidence="4">The conversion to 3-oxoalanine (also known as C-formylglycine, FGly), of a serine or cysteine residue in prokaryotes and of a cysteine residue in eukaryotes, is critical for catalytic activity.</text>
</comment>
<dbReference type="Pfam" id="PF00884">
    <property type="entry name" value="Sulfatase"/>
    <property type="match status" value="1"/>
</dbReference>
<dbReference type="PANTHER" id="PTHR10342:SF274">
    <property type="entry name" value="ARYLSULFATASE B"/>
    <property type="match status" value="1"/>
</dbReference>
<dbReference type="GO" id="GO:0008484">
    <property type="term" value="F:sulfuric ester hydrolase activity"/>
    <property type="evidence" value="ECO:0007669"/>
    <property type="project" value="InterPro"/>
</dbReference>
<feature type="modified residue" description="3-oxoalanine (Ser)" evidence="4">
    <location>
        <position position="100"/>
    </location>
</feature>
<evidence type="ECO:0000259" key="6">
    <source>
        <dbReference type="Pfam" id="PF00884"/>
    </source>
</evidence>
<dbReference type="Proteomes" id="UP001178507">
    <property type="component" value="Unassembled WGS sequence"/>
</dbReference>
<protein>
    <recommendedName>
        <fullName evidence="6">Sulfatase N-terminal domain-containing protein</fullName>
    </recommendedName>
</protein>
<dbReference type="InterPro" id="IPR000917">
    <property type="entry name" value="Sulfatase_N"/>
</dbReference>
<evidence type="ECO:0000256" key="3">
    <source>
        <dbReference type="ARBA" id="ARBA00023180"/>
    </source>
</evidence>